<evidence type="ECO:0000313" key="1">
    <source>
        <dbReference type="EMBL" id="MCL1107411.1"/>
    </source>
</evidence>
<dbReference type="Proteomes" id="UP001139408">
    <property type="component" value="Unassembled WGS sequence"/>
</dbReference>
<evidence type="ECO:0000313" key="2">
    <source>
        <dbReference type="Proteomes" id="UP001139408"/>
    </source>
</evidence>
<dbReference type="AlphaFoldDB" id="A0A9X2CFH3"/>
<dbReference type="EMBL" id="JAKILJ010000060">
    <property type="protein sequence ID" value="MCL1107411.1"/>
    <property type="molecule type" value="Genomic_DNA"/>
</dbReference>
<keyword evidence="2" id="KW-1185">Reference proteome</keyword>
<comment type="caution">
    <text evidence="1">The sequence shown here is derived from an EMBL/GenBank/DDBJ whole genome shotgun (WGS) entry which is preliminary data.</text>
</comment>
<proteinExistence type="predicted"/>
<protein>
    <submittedName>
        <fullName evidence="1">Cation transporter</fullName>
    </submittedName>
</protein>
<dbReference type="RefSeq" id="WP_188926859.1">
    <property type="nucleotide sequence ID" value="NZ_BMQI01000059.1"/>
</dbReference>
<sequence length="121" mass="13928">MSDCEHRPGVKEATLVVRNLRLTGVDNQNLETLKADIVKLFGIDDVTYNEKSEVIYLTYDVSHINLENIEEVIRKHGADTHNDWWTNVKVNYYQFVDQNIKDNANHQPHSCHKPPPGSKIS</sequence>
<organism evidence="1 2">
    <name type="scientific">Shewanella algicola</name>
    <dbReference type="NCBI Taxonomy" id="640633"/>
    <lineage>
        <taxon>Bacteria</taxon>
        <taxon>Pseudomonadati</taxon>
        <taxon>Pseudomonadota</taxon>
        <taxon>Gammaproteobacteria</taxon>
        <taxon>Alteromonadales</taxon>
        <taxon>Shewanellaceae</taxon>
        <taxon>Shewanella</taxon>
    </lineage>
</organism>
<accession>A0A9X2CFH3</accession>
<name>A0A9X2CFH3_9GAMM</name>
<gene>
    <name evidence="1" type="ORF">L2749_19530</name>
</gene>
<reference evidence="1" key="1">
    <citation type="submission" date="2022-01" db="EMBL/GenBank/DDBJ databases">
        <title>Whole genome-based taxonomy of the Shewanellaceae.</title>
        <authorList>
            <person name="Martin-Rodriguez A.J."/>
        </authorList>
    </citation>
    <scope>NUCLEOTIDE SEQUENCE</scope>
    <source>
        <strain evidence="1">DSM 23803</strain>
    </source>
</reference>